<name>A0A1F8EF97_9BACT</name>
<evidence type="ECO:0000313" key="8">
    <source>
        <dbReference type="EMBL" id="OGM99524.1"/>
    </source>
</evidence>
<dbReference type="PANTHER" id="PTHR37823">
    <property type="entry name" value="CYTOCHROME C-553-LIKE"/>
    <property type="match status" value="1"/>
</dbReference>
<keyword evidence="1" id="KW-0813">Transport</keyword>
<evidence type="ECO:0000256" key="5">
    <source>
        <dbReference type="ARBA" id="ARBA00023004"/>
    </source>
</evidence>
<evidence type="ECO:0000256" key="4">
    <source>
        <dbReference type="ARBA" id="ARBA00022982"/>
    </source>
</evidence>
<comment type="caution">
    <text evidence="8">The sequence shown here is derived from an EMBL/GenBank/DDBJ whole genome shotgun (WGS) entry which is preliminary data.</text>
</comment>
<evidence type="ECO:0000313" key="9">
    <source>
        <dbReference type="Proteomes" id="UP000177594"/>
    </source>
</evidence>
<reference evidence="8 9" key="1">
    <citation type="journal article" date="2016" name="Nat. Commun.">
        <title>Thousands of microbial genomes shed light on interconnected biogeochemical processes in an aquifer system.</title>
        <authorList>
            <person name="Anantharaman K."/>
            <person name="Brown C.T."/>
            <person name="Hug L.A."/>
            <person name="Sharon I."/>
            <person name="Castelle C.J."/>
            <person name="Probst A.J."/>
            <person name="Thomas B.C."/>
            <person name="Singh A."/>
            <person name="Wilkins M.J."/>
            <person name="Karaoz U."/>
            <person name="Brodie E.L."/>
            <person name="Williams K.H."/>
            <person name="Hubbard S.S."/>
            <person name="Banfield J.F."/>
        </authorList>
    </citation>
    <scope>NUCLEOTIDE SEQUENCE [LARGE SCALE GENOMIC DNA]</scope>
</reference>
<dbReference type="SUPFAM" id="SSF46626">
    <property type="entry name" value="Cytochrome c"/>
    <property type="match status" value="1"/>
</dbReference>
<dbReference type="EMBL" id="MGIZ01000017">
    <property type="protein sequence ID" value="OGM99524.1"/>
    <property type="molecule type" value="Genomic_DNA"/>
</dbReference>
<keyword evidence="2 6" id="KW-0349">Heme</keyword>
<accession>A0A1F8EF97</accession>
<sequence>MLSILYFPCKTAAQDGKTIYEKRCKTCHGVDSKGSASVAKMTKVDPSMLDLTTDKNKKRTDADLIEIVRKGQGKMKPIPKDKLSDDDLKMVISHIRTFHK</sequence>
<protein>
    <recommendedName>
        <fullName evidence="7">Cytochrome c domain-containing protein</fullName>
    </recommendedName>
</protein>
<evidence type="ECO:0000256" key="3">
    <source>
        <dbReference type="ARBA" id="ARBA00022723"/>
    </source>
</evidence>
<evidence type="ECO:0000256" key="1">
    <source>
        <dbReference type="ARBA" id="ARBA00022448"/>
    </source>
</evidence>
<keyword evidence="4" id="KW-0249">Electron transport</keyword>
<dbReference type="PANTHER" id="PTHR37823:SF1">
    <property type="entry name" value="CYTOCHROME C-553-LIKE"/>
    <property type="match status" value="1"/>
</dbReference>
<keyword evidence="3 6" id="KW-0479">Metal-binding</keyword>
<dbReference type="GO" id="GO:0046872">
    <property type="term" value="F:metal ion binding"/>
    <property type="evidence" value="ECO:0007669"/>
    <property type="project" value="UniProtKB-KW"/>
</dbReference>
<dbReference type="InterPro" id="IPR036909">
    <property type="entry name" value="Cyt_c-like_dom_sf"/>
</dbReference>
<dbReference type="Pfam" id="PF13442">
    <property type="entry name" value="Cytochrome_CBB3"/>
    <property type="match status" value="1"/>
</dbReference>
<gene>
    <name evidence="8" type="ORF">A2817_02365</name>
</gene>
<dbReference type="GO" id="GO:0009055">
    <property type="term" value="F:electron transfer activity"/>
    <property type="evidence" value="ECO:0007669"/>
    <property type="project" value="InterPro"/>
</dbReference>
<dbReference type="InterPro" id="IPR051811">
    <property type="entry name" value="Cytochrome_c550/c551-like"/>
</dbReference>
<proteinExistence type="predicted"/>
<dbReference type="GO" id="GO:0020037">
    <property type="term" value="F:heme binding"/>
    <property type="evidence" value="ECO:0007669"/>
    <property type="project" value="InterPro"/>
</dbReference>
<dbReference type="Proteomes" id="UP000177594">
    <property type="component" value="Unassembled WGS sequence"/>
</dbReference>
<evidence type="ECO:0000256" key="2">
    <source>
        <dbReference type="ARBA" id="ARBA00022617"/>
    </source>
</evidence>
<keyword evidence="5 6" id="KW-0408">Iron</keyword>
<dbReference type="PROSITE" id="PS51007">
    <property type="entry name" value="CYTC"/>
    <property type="match status" value="1"/>
</dbReference>
<feature type="domain" description="Cytochrome c" evidence="7">
    <location>
        <begin position="11"/>
        <end position="99"/>
    </location>
</feature>
<evidence type="ECO:0000256" key="6">
    <source>
        <dbReference type="PROSITE-ProRule" id="PRU00433"/>
    </source>
</evidence>
<dbReference type="InterPro" id="IPR009056">
    <property type="entry name" value="Cyt_c-like_dom"/>
</dbReference>
<organism evidence="8 9">
    <name type="scientific">Candidatus Yanofskybacteria bacterium RIFCSPHIGHO2_01_FULL_39_8b</name>
    <dbReference type="NCBI Taxonomy" id="1802659"/>
    <lineage>
        <taxon>Bacteria</taxon>
        <taxon>Candidatus Yanofskyibacteriota</taxon>
    </lineage>
</organism>
<evidence type="ECO:0000259" key="7">
    <source>
        <dbReference type="PROSITE" id="PS51007"/>
    </source>
</evidence>
<dbReference type="Gene3D" id="1.10.760.10">
    <property type="entry name" value="Cytochrome c-like domain"/>
    <property type="match status" value="1"/>
</dbReference>
<dbReference type="AlphaFoldDB" id="A0A1F8EF97"/>